<comment type="caution">
    <text evidence="3">The sequence shown here is derived from an EMBL/GenBank/DDBJ whole genome shotgun (WGS) entry which is preliminary data.</text>
</comment>
<dbReference type="EMBL" id="SACQ01000008">
    <property type="protein sequence ID" value="RVU29524.1"/>
    <property type="molecule type" value="Genomic_DNA"/>
</dbReference>
<feature type="transmembrane region" description="Helical" evidence="1">
    <location>
        <begin position="42"/>
        <end position="67"/>
    </location>
</feature>
<evidence type="ECO:0000256" key="1">
    <source>
        <dbReference type="SAM" id="Phobius"/>
    </source>
</evidence>
<dbReference type="Proteomes" id="UP000282818">
    <property type="component" value="Unassembled WGS sequence"/>
</dbReference>
<proteinExistence type="predicted"/>
<evidence type="ECO:0000313" key="4">
    <source>
        <dbReference type="Proteomes" id="UP000282818"/>
    </source>
</evidence>
<accession>A0A437Q4U7</accession>
<dbReference type="Pfam" id="PF04024">
    <property type="entry name" value="PspC"/>
    <property type="match status" value="1"/>
</dbReference>
<reference evidence="3 4" key="1">
    <citation type="submission" date="2019-01" db="EMBL/GenBank/DDBJ databases">
        <authorList>
            <person name="Chen W.-M."/>
        </authorList>
    </citation>
    <scope>NUCLEOTIDE SEQUENCE [LARGE SCALE GENOMIC DNA]</scope>
    <source>
        <strain evidence="3 4">HPM-16</strain>
    </source>
</reference>
<dbReference type="AlphaFoldDB" id="A0A437Q4U7"/>
<gene>
    <name evidence="3" type="ORF">EOE65_15235</name>
</gene>
<protein>
    <submittedName>
        <fullName evidence="3">PspC domain-containing protein</fullName>
    </submittedName>
</protein>
<dbReference type="InterPro" id="IPR007168">
    <property type="entry name" value="Phageshock_PspC_N"/>
</dbReference>
<keyword evidence="4" id="KW-1185">Reference proteome</keyword>
<feature type="domain" description="Phage shock protein PspC N-terminal" evidence="2">
    <location>
        <begin position="13"/>
        <end position="66"/>
    </location>
</feature>
<keyword evidence="1" id="KW-0812">Transmembrane</keyword>
<sequence length="139" mass="15993">MFSAKYRGYDIDLYRSTRSRWIGGVCAGIAENMNWSAGGVRLAIFILFMFTGPLVIFGYIAAVFLLASRPSQQTYQAEESVYRPNANLKDKVLDKSHPASARVAEIRARMANIDQRIRRLEEHVTSRKFQFDRELRRSL</sequence>
<evidence type="ECO:0000259" key="2">
    <source>
        <dbReference type="Pfam" id="PF04024"/>
    </source>
</evidence>
<keyword evidence="1" id="KW-1133">Transmembrane helix</keyword>
<keyword evidence="1" id="KW-0472">Membrane</keyword>
<name>A0A437Q4U7_9GAMM</name>
<evidence type="ECO:0000313" key="3">
    <source>
        <dbReference type="EMBL" id="RVU29524.1"/>
    </source>
</evidence>
<dbReference type="RefSeq" id="WP_127695284.1">
    <property type="nucleotide sequence ID" value="NZ_SACQ01000008.1"/>
</dbReference>
<organism evidence="3 4">
    <name type="scientific">Neptunomonas marina</name>
    <dbReference type="NCBI Taxonomy" id="1815562"/>
    <lineage>
        <taxon>Bacteria</taxon>
        <taxon>Pseudomonadati</taxon>
        <taxon>Pseudomonadota</taxon>
        <taxon>Gammaproteobacteria</taxon>
        <taxon>Oceanospirillales</taxon>
        <taxon>Oceanospirillaceae</taxon>
        <taxon>Neptunomonas</taxon>
    </lineage>
</organism>